<name>A0ABN8RTP1_9CNID</name>
<keyword evidence="5" id="KW-0677">Repeat</keyword>
<gene>
    <name evidence="9" type="ORF">PLOB_00027567</name>
</gene>
<evidence type="ECO:0000256" key="3">
    <source>
        <dbReference type="ARBA" id="ARBA00022448"/>
    </source>
</evidence>
<comment type="caution">
    <text evidence="9">The sequence shown here is derived from an EMBL/GenBank/DDBJ whole genome shotgun (WGS) entry which is preliminary data.</text>
</comment>
<dbReference type="Pfam" id="PF00153">
    <property type="entry name" value="Mito_carr"/>
    <property type="match status" value="1"/>
</dbReference>
<dbReference type="InterPro" id="IPR018108">
    <property type="entry name" value="MCP_transmembrane"/>
</dbReference>
<dbReference type="InterPro" id="IPR050567">
    <property type="entry name" value="Mitochondrial_Carrier"/>
</dbReference>
<keyword evidence="8" id="KW-0472">Membrane</keyword>
<keyword evidence="6" id="KW-1133">Transmembrane helix</keyword>
<dbReference type="SUPFAM" id="SSF103506">
    <property type="entry name" value="Mitochondrial carrier"/>
    <property type="match status" value="1"/>
</dbReference>
<protein>
    <submittedName>
        <fullName evidence="9">Uncharacterized protein</fullName>
    </submittedName>
</protein>
<keyword evidence="3" id="KW-0813">Transport</keyword>
<reference evidence="9 10" key="1">
    <citation type="submission" date="2022-05" db="EMBL/GenBank/DDBJ databases">
        <authorList>
            <consortium name="Genoscope - CEA"/>
            <person name="William W."/>
        </authorList>
    </citation>
    <scope>NUCLEOTIDE SEQUENCE [LARGE SCALE GENOMIC DNA]</scope>
</reference>
<comment type="similarity">
    <text evidence="2">Belongs to the mitochondrial carrier (TC 2.A.29) family.</text>
</comment>
<evidence type="ECO:0000256" key="6">
    <source>
        <dbReference type="ARBA" id="ARBA00022989"/>
    </source>
</evidence>
<keyword evidence="7" id="KW-0496">Mitochondrion</keyword>
<comment type="subcellular location">
    <subcellularLocation>
        <location evidence="1">Mitochondrion membrane</location>
        <topology evidence="1">Multi-pass membrane protein</topology>
    </subcellularLocation>
</comment>
<proteinExistence type="inferred from homology"/>
<dbReference type="Gene3D" id="1.50.40.10">
    <property type="entry name" value="Mitochondrial carrier domain"/>
    <property type="match status" value="1"/>
</dbReference>
<evidence type="ECO:0000313" key="9">
    <source>
        <dbReference type="EMBL" id="CAH3182851.1"/>
    </source>
</evidence>
<keyword evidence="4" id="KW-0812">Transmembrane</keyword>
<evidence type="ECO:0000313" key="10">
    <source>
        <dbReference type="Proteomes" id="UP001159405"/>
    </source>
</evidence>
<evidence type="ECO:0000256" key="4">
    <source>
        <dbReference type="ARBA" id="ARBA00022692"/>
    </source>
</evidence>
<accession>A0ABN8RTP1</accession>
<keyword evidence="10" id="KW-1185">Reference proteome</keyword>
<evidence type="ECO:0000256" key="7">
    <source>
        <dbReference type="ARBA" id="ARBA00023128"/>
    </source>
</evidence>
<sequence>MSVADIPGMGCYFFSYEWILSKITSHPLEILPRENLNPLRYILAGGTTGMICWFSILPADVLKSRVQIAPEGKYPRGVRDAFIALVSSLVSMSSASASFPSGFFNNCNIQGGGVFFGYEVALKLFNWTAPE</sequence>
<dbReference type="PANTHER" id="PTHR45624:SF4">
    <property type="entry name" value="CONGESTED-LIKE TRACHEA PROTEIN-RELATED"/>
    <property type="match status" value="1"/>
</dbReference>
<dbReference type="EMBL" id="CALNXK010000334">
    <property type="protein sequence ID" value="CAH3182851.1"/>
    <property type="molecule type" value="Genomic_DNA"/>
</dbReference>
<dbReference type="InterPro" id="IPR023395">
    <property type="entry name" value="MCP_dom_sf"/>
</dbReference>
<evidence type="ECO:0000256" key="2">
    <source>
        <dbReference type="ARBA" id="ARBA00006375"/>
    </source>
</evidence>
<evidence type="ECO:0000256" key="5">
    <source>
        <dbReference type="ARBA" id="ARBA00022737"/>
    </source>
</evidence>
<dbReference type="Proteomes" id="UP001159405">
    <property type="component" value="Unassembled WGS sequence"/>
</dbReference>
<dbReference type="PANTHER" id="PTHR45624">
    <property type="entry name" value="MITOCHONDRIAL BASIC AMINO ACIDS TRANSPORTER-RELATED"/>
    <property type="match status" value="1"/>
</dbReference>
<evidence type="ECO:0000256" key="1">
    <source>
        <dbReference type="ARBA" id="ARBA00004225"/>
    </source>
</evidence>
<organism evidence="9 10">
    <name type="scientific">Porites lobata</name>
    <dbReference type="NCBI Taxonomy" id="104759"/>
    <lineage>
        <taxon>Eukaryota</taxon>
        <taxon>Metazoa</taxon>
        <taxon>Cnidaria</taxon>
        <taxon>Anthozoa</taxon>
        <taxon>Hexacorallia</taxon>
        <taxon>Scleractinia</taxon>
        <taxon>Fungiina</taxon>
        <taxon>Poritidae</taxon>
        <taxon>Porites</taxon>
    </lineage>
</organism>
<evidence type="ECO:0000256" key="8">
    <source>
        <dbReference type="ARBA" id="ARBA00023136"/>
    </source>
</evidence>